<dbReference type="InterPro" id="IPR044835">
    <property type="entry name" value="ARF_plant"/>
</dbReference>
<keyword evidence="7" id="KW-1185">Reference proteome</keyword>
<evidence type="ECO:0000256" key="3">
    <source>
        <dbReference type="ARBA" id="ARBA00023125"/>
    </source>
</evidence>
<keyword evidence="4" id="KW-0804">Transcription</keyword>
<reference evidence="6 7" key="1">
    <citation type="journal article" date="2023" name="Plants (Basel)">
        <title>Bridging the Gap: Combining Genomics and Transcriptomics Approaches to Understand Stylosanthes scabra, an Orphan Legume from the Brazilian Caatinga.</title>
        <authorList>
            <person name="Ferreira-Neto J.R.C."/>
            <person name="da Silva M.D."/>
            <person name="Binneck E."/>
            <person name="de Melo N.F."/>
            <person name="da Silva R.H."/>
            <person name="de Melo A.L.T.M."/>
            <person name="Pandolfi V."/>
            <person name="Bustamante F.O."/>
            <person name="Brasileiro-Vidal A.C."/>
            <person name="Benko-Iseppon A.M."/>
        </authorList>
    </citation>
    <scope>NUCLEOTIDE SEQUENCE [LARGE SCALE GENOMIC DNA]</scope>
    <source>
        <tissue evidence="6">Leaves</tissue>
    </source>
</reference>
<evidence type="ECO:0000313" key="7">
    <source>
        <dbReference type="Proteomes" id="UP001341840"/>
    </source>
</evidence>
<dbReference type="InterPro" id="IPR015300">
    <property type="entry name" value="DNA-bd_pseudobarrel_sf"/>
</dbReference>
<comment type="subcellular location">
    <subcellularLocation>
        <location evidence="1">Nucleus</location>
    </subcellularLocation>
</comment>
<sequence>MGRNRDGIWFRSSTPILFQMYPVVSLEELKSVILRNMRLGAVGTIEEHVRALFDLHRRYGTREVMELLTEMQSILDVAATTNREVDGHIPNYPSLLPQLICQLHNVTMHADVETDEVYAQMTLQPLTPQGQKDTFLPMELGVPSKQPSNYFCKTLTASDTSTHGGFSVPRRAAEKVFPLLDFSQQPPTQELTLSGNFVIFLG</sequence>
<feature type="non-terminal residue" evidence="6">
    <location>
        <position position="202"/>
    </location>
</feature>
<keyword evidence="5" id="KW-0539">Nucleus</keyword>
<keyword evidence="3" id="KW-0238">DNA-binding</keyword>
<dbReference type="SUPFAM" id="SSF101936">
    <property type="entry name" value="DNA-binding pseudobarrel domain"/>
    <property type="match status" value="1"/>
</dbReference>
<accession>A0ABU6XUG9</accession>
<gene>
    <name evidence="6" type="primary">ARF8_7</name>
    <name evidence="6" type="ORF">PIB30_098426</name>
</gene>
<dbReference type="Proteomes" id="UP001341840">
    <property type="component" value="Unassembled WGS sequence"/>
</dbReference>
<evidence type="ECO:0000256" key="5">
    <source>
        <dbReference type="ARBA" id="ARBA00023242"/>
    </source>
</evidence>
<evidence type="ECO:0000256" key="1">
    <source>
        <dbReference type="ARBA" id="ARBA00004123"/>
    </source>
</evidence>
<dbReference type="Gene3D" id="2.40.330.10">
    <property type="entry name" value="DNA-binding pseudobarrel domain"/>
    <property type="match status" value="1"/>
</dbReference>
<evidence type="ECO:0000256" key="2">
    <source>
        <dbReference type="ARBA" id="ARBA00023015"/>
    </source>
</evidence>
<evidence type="ECO:0000313" key="6">
    <source>
        <dbReference type="EMBL" id="MED6201775.1"/>
    </source>
</evidence>
<dbReference type="EMBL" id="JASCZI010213966">
    <property type="protein sequence ID" value="MED6201775.1"/>
    <property type="molecule type" value="Genomic_DNA"/>
</dbReference>
<keyword evidence="2" id="KW-0805">Transcription regulation</keyword>
<comment type="caution">
    <text evidence="6">The sequence shown here is derived from an EMBL/GenBank/DDBJ whole genome shotgun (WGS) entry which is preliminary data.</text>
</comment>
<dbReference type="PANTHER" id="PTHR31384">
    <property type="entry name" value="AUXIN RESPONSE FACTOR 4-RELATED"/>
    <property type="match status" value="1"/>
</dbReference>
<proteinExistence type="predicted"/>
<evidence type="ECO:0000256" key="4">
    <source>
        <dbReference type="ARBA" id="ARBA00023163"/>
    </source>
</evidence>
<protein>
    <submittedName>
        <fullName evidence="6">Arf8p</fullName>
    </submittedName>
</protein>
<organism evidence="6 7">
    <name type="scientific">Stylosanthes scabra</name>
    <dbReference type="NCBI Taxonomy" id="79078"/>
    <lineage>
        <taxon>Eukaryota</taxon>
        <taxon>Viridiplantae</taxon>
        <taxon>Streptophyta</taxon>
        <taxon>Embryophyta</taxon>
        <taxon>Tracheophyta</taxon>
        <taxon>Spermatophyta</taxon>
        <taxon>Magnoliopsida</taxon>
        <taxon>eudicotyledons</taxon>
        <taxon>Gunneridae</taxon>
        <taxon>Pentapetalae</taxon>
        <taxon>rosids</taxon>
        <taxon>fabids</taxon>
        <taxon>Fabales</taxon>
        <taxon>Fabaceae</taxon>
        <taxon>Papilionoideae</taxon>
        <taxon>50 kb inversion clade</taxon>
        <taxon>dalbergioids sensu lato</taxon>
        <taxon>Dalbergieae</taxon>
        <taxon>Pterocarpus clade</taxon>
        <taxon>Stylosanthes</taxon>
    </lineage>
</organism>
<dbReference type="PANTHER" id="PTHR31384:SF3">
    <property type="entry name" value="AUXIN RESPONSE FACTOR 8"/>
    <property type="match status" value="1"/>
</dbReference>
<name>A0ABU6XUG9_9FABA</name>